<accession>A0A8J3Y328</accession>
<feature type="region of interest" description="Disordered" evidence="1">
    <location>
        <begin position="1"/>
        <end position="65"/>
    </location>
</feature>
<proteinExistence type="predicted"/>
<evidence type="ECO:0000256" key="1">
    <source>
        <dbReference type="SAM" id="MobiDB-lite"/>
    </source>
</evidence>
<evidence type="ECO:0000313" key="3">
    <source>
        <dbReference type="Proteomes" id="UP000652013"/>
    </source>
</evidence>
<dbReference type="EMBL" id="BOOY01000001">
    <property type="protein sequence ID" value="GIJ00756.1"/>
    <property type="molecule type" value="Genomic_DNA"/>
</dbReference>
<reference evidence="2" key="1">
    <citation type="submission" date="2021-01" db="EMBL/GenBank/DDBJ databases">
        <title>Whole genome shotgun sequence of Spirilliplanes yamanashiensis NBRC 15828.</title>
        <authorList>
            <person name="Komaki H."/>
            <person name="Tamura T."/>
        </authorList>
    </citation>
    <scope>NUCLEOTIDE SEQUENCE</scope>
    <source>
        <strain evidence="2">NBRC 15828</strain>
    </source>
</reference>
<keyword evidence="3" id="KW-1185">Reference proteome</keyword>
<protein>
    <submittedName>
        <fullName evidence="2">Uncharacterized protein</fullName>
    </submittedName>
</protein>
<comment type="caution">
    <text evidence="2">The sequence shown here is derived from an EMBL/GenBank/DDBJ whole genome shotgun (WGS) entry which is preliminary data.</text>
</comment>
<dbReference type="Proteomes" id="UP000652013">
    <property type="component" value="Unassembled WGS sequence"/>
</dbReference>
<name>A0A8J3Y328_9ACTN</name>
<dbReference type="AlphaFoldDB" id="A0A8J3Y328"/>
<gene>
    <name evidence="2" type="ORF">Sya03_01080</name>
</gene>
<sequence>MDTRAGTGSGGSPTSGDDRTVDLDPDEPPVLPEQTRDDTDHGWGGGWSRDSNDDRLLADRPPHWD</sequence>
<evidence type="ECO:0000313" key="2">
    <source>
        <dbReference type="EMBL" id="GIJ00756.1"/>
    </source>
</evidence>
<feature type="compositionally biased region" description="Basic and acidic residues" evidence="1">
    <location>
        <begin position="50"/>
        <end position="65"/>
    </location>
</feature>
<organism evidence="2 3">
    <name type="scientific">Spirilliplanes yamanashiensis</name>
    <dbReference type="NCBI Taxonomy" id="42233"/>
    <lineage>
        <taxon>Bacteria</taxon>
        <taxon>Bacillati</taxon>
        <taxon>Actinomycetota</taxon>
        <taxon>Actinomycetes</taxon>
        <taxon>Micromonosporales</taxon>
        <taxon>Micromonosporaceae</taxon>
        <taxon>Spirilliplanes</taxon>
    </lineage>
</organism>
<dbReference type="RefSeq" id="WP_203936088.1">
    <property type="nucleotide sequence ID" value="NZ_BAAAGJ010000024.1"/>
</dbReference>